<proteinExistence type="predicted"/>
<reference evidence="3" key="1">
    <citation type="submission" date="2014-10" db="EMBL/GenBank/DDBJ databases">
        <authorList>
            <person name="King R."/>
        </authorList>
    </citation>
    <scope>NUCLEOTIDE SEQUENCE [LARGE SCALE GENOMIC DNA]</scope>
    <source>
        <strain evidence="3">A3/5</strain>
    </source>
</reference>
<evidence type="ECO:0000256" key="1">
    <source>
        <dbReference type="SAM" id="MobiDB-lite"/>
    </source>
</evidence>
<protein>
    <submittedName>
        <fullName evidence="2">Uncharacterized protein</fullName>
    </submittedName>
</protein>
<dbReference type="AlphaFoldDB" id="A0A2L2TZ65"/>
<name>A0A2L2TZ65_9HYPO</name>
<dbReference type="EMBL" id="LN649229">
    <property type="protein sequence ID" value="CEI67630.1"/>
    <property type="molecule type" value="Genomic_DNA"/>
</dbReference>
<accession>A0A2L2TZ65</accession>
<organism evidence="2 3">
    <name type="scientific">Fusarium venenatum</name>
    <dbReference type="NCBI Taxonomy" id="56646"/>
    <lineage>
        <taxon>Eukaryota</taxon>
        <taxon>Fungi</taxon>
        <taxon>Dikarya</taxon>
        <taxon>Ascomycota</taxon>
        <taxon>Pezizomycotina</taxon>
        <taxon>Sordariomycetes</taxon>
        <taxon>Hypocreomycetidae</taxon>
        <taxon>Hypocreales</taxon>
        <taxon>Nectriaceae</taxon>
        <taxon>Fusarium</taxon>
    </lineage>
</organism>
<evidence type="ECO:0000313" key="3">
    <source>
        <dbReference type="Proteomes" id="UP000245910"/>
    </source>
</evidence>
<feature type="region of interest" description="Disordered" evidence="1">
    <location>
        <begin position="86"/>
        <end position="112"/>
    </location>
</feature>
<sequence>MSSTKSGKSELNYERADPFILGSFPLNQVTSLATGIDPIQSFKMRLSFISLTLGLLAIQTRLIHAGPCKPSPITSADESSTIIPTTTAVNSDDGMSETSALSGETTTSDISGATGITTIDESYADSATSSVSSTVTLIETSITAISTELSSTETLIQSPATTILPTESTSTALASSTTTSLEAPLGTTLNVIFVDEGYEKDVWLPVDDFGTSITSDVDKESSGALFGLEPATSRLYAVLPSGEKLYAASCTQCSRDSFKFLNEEQRAAGYFVFFVKCTEGDNRYLNCAPEAEGNPYPHMYFYELAGYYMHTRYSDRNGGTAIEFRLG</sequence>
<evidence type="ECO:0000313" key="2">
    <source>
        <dbReference type="EMBL" id="CEI67630.1"/>
    </source>
</evidence>
<keyword evidence="3" id="KW-1185">Reference proteome</keyword>
<dbReference type="Proteomes" id="UP000245910">
    <property type="component" value="Chromosome I"/>
</dbReference>
<feature type="compositionally biased region" description="Polar residues" evidence="1">
    <location>
        <begin position="96"/>
        <end position="112"/>
    </location>
</feature>